<dbReference type="InterPro" id="IPR019312">
    <property type="entry name" value="CNOT11"/>
</dbReference>
<keyword evidence="3" id="KW-1185">Reference proteome</keyword>
<evidence type="ECO:0000256" key="1">
    <source>
        <dbReference type="SAM" id="MobiDB-lite"/>
    </source>
</evidence>
<dbReference type="STRING" id="1051890.A0A3N4LNA9"/>
<proteinExistence type="predicted"/>
<dbReference type="AlphaFoldDB" id="A0A3N4LNA9"/>
<gene>
    <name evidence="2" type="ORF">L211DRAFT_189008</name>
</gene>
<reference evidence="2 3" key="1">
    <citation type="journal article" date="2018" name="Nat. Ecol. Evol.">
        <title>Pezizomycetes genomes reveal the molecular basis of ectomycorrhizal truffle lifestyle.</title>
        <authorList>
            <person name="Murat C."/>
            <person name="Payen T."/>
            <person name="Noel B."/>
            <person name="Kuo A."/>
            <person name="Morin E."/>
            <person name="Chen J."/>
            <person name="Kohler A."/>
            <person name="Krizsan K."/>
            <person name="Balestrini R."/>
            <person name="Da Silva C."/>
            <person name="Montanini B."/>
            <person name="Hainaut M."/>
            <person name="Levati E."/>
            <person name="Barry K.W."/>
            <person name="Belfiori B."/>
            <person name="Cichocki N."/>
            <person name="Clum A."/>
            <person name="Dockter R.B."/>
            <person name="Fauchery L."/>
            <person name="Guy J."/>
            <person name="Iotti M."/>
            <person name="Le Tacon F."/>
            <person name="Lindquist E.A."/>
            <person name="Lipzen A."/>
            <person name="Malagnac F."/>
            <person name="Mello A."/>
            <person name="Molinier V."/>
            <person name="Miyauchi S."/>
            <person name="Poulain J."/>
            <person name="Riccioni C."/>
            <person name="Rubini A."/>
            <person name="Sitrit Y."/>
            <person name="Splivallo R."/>
            <person name="Traeger S."/>
            <person name="Wang M."/>
            <person name="Zifcakova L."/>
            <person name="Wipf D."/>
            <person name="Zambonelli A."/>
            <person name="Paolocci F."/>
            <person name="Nowrousian M."/>
            <person name="Ottonello S."/>
            <person name="Baldrian P."/>
            <person name="Spatafora J.W."/>
            <person name="Henrissat B."/>
            <person name="Nagy L.G."/>
            <person name="Aury J.M."/>
            <person name="Wincker P."/>
            <person name="Grigoriev I.V."/>
            <person name="Bonfante P."/>
            <person name="Martin F.M."/>
        </authorList>
    </citation>
    <scope>NUCLEOTIDE SEQUENCE [LARGE SCALE GENOMIC DNA]</scope>
    <source>
        <strain evidence="2 3">ATCC MYA-4762</strain>
    </source>
</reference>
<dbReference type="EMBL" id="ML121542">
    <property type="protein sequence ID" value="RPB24296.1"/>
    <property type="molecule type" value="Genomic_DNA"/>
</dbReference>
<sequence>MSHHIVDIHTALPPQLVQSLTNPTTPIRTTAETFLSLEAVVGYEFPRGCQLKNTLDQIGGQQQYQQHQYAALTIDQGLGVIGSGKRTDGLPAGSAGGYMEYKVEYSEGQYTLKINEDELCALLLNAEFVFVKMYSEYGIRRNPFLIRWIELYQQLLDDYLDGDDGGDDGSSQYGRENSMKNDGEVRLVKVRAAFIGAVLNEVEQISNYAPREYAMDSTYHPVDISKFDDALLLQGVYESRSEIPWNQDRDSDIVSLAPSAQSGIWGAEPYNSEMQLPSKQTIAQKDVWQTAHTPTPPPGLSTRRSYFSPPPLQGKEPQPQQQQSQQSHTPAQLQRPVNYNGLTMQQQQQQQDRRESDFINKLITILLQAQVDVLPDANTNQLIKHFTEFPQHLLAVLDPSEPNLSALILVNPKLTQGLVKIYLLATGRSTERNELLNALERLPVELEVLELLNAICRGGVSSTNGGQVLLAKQEVERLLHGYLSRAMLKIESLGSPASNRTPGPNSLMADIGYFSGANGGLNGMSTPGSRGGATPGQGGLAGLQVKAKQTRMVQLLCLFIVSLLNAGIMHEKEYHYEIEELRVRYIWVKEARELWHRVNTPKSGYSAQ</sequence>
<feature type="region of interest" description="Disordered" evidence="1">
    <location>
        <begin position="290"/>
        <end position="331"/>
    </location>
</feature>
<evidence type="ECO:0000313" key="3">
    <source>
        <dbReference type="Proteomes" id="UP000267821"/>
    </source>
</evidence>
<dbReference type="Pfam" id="PF10155">
    <property type="entry name" value="CNOT11"/>
    <property type="match status" value="1"/>
</dbReference>
<organism evidence="2 3">
    <name type="scientific">Terfezia boudieri ATCC MYA-4762</name>
    <dbReference type="NCBI Taxonomy" id="1051890"/>
    <lineage>
        <taxon>Eukaryota</taxon>
        <taxon>Fungi</taxon>
        <taxon>Dikarya</taxon>
        <taxon>Ascomycota</taxon>
        <taxon>Pezizomycotina</taxon>
        <taxon>Pezizomycetes</taxon>
        <taxon>Pezizales</taxon>
        <taxon>Pezizaceae</taxon>
        <taxon>Terfezia</taxon>
    </lineage>
</organism>
<dbReference type="InParanoid" id="A0A3N4LNA9"/>
<evidence type="ECO:0000313" key="2">
    <source>
        <dbReference type="EMBL" id="RPB24296.1"/>
    </source>
</evidence>
<dbReference type="OrthoDB" id="10265389at2759"/>
<dbReference type="GO" id="GO:0030014">
    <property type="term" value="C:CCR4-NOT complex"/>
    <property type="evidence" value="ECO:0007669"/>
    <property type="project" value="InterPro"/>
</dbReference>
<name>A0A3N4LNA9_9PEZI</name>
<accession>A0A3N4LNA9</accession>
<feature type="compositionally biased region" description="Low complexity" evidence="1">
    <location>
        <begin position="313"/>
        <end position="331"/>
    </location>
</feature>
<protein>
    <submittedName>
        <fullName evidence="2">Uncharacterized protein</fullName>
    </submittedName>
</protein>
<dbReference type="Proteomes" id="UP000267821">
    <property type="component" value="Unassembled WGS sequence"/>
</dbReference>